<protein>
    <submittedName>
        <fullName evidence="1">Peptide transport system permease protein sapC</fullName>
    </submittedName>
</protein>
<dbReference type="EMBL" id="KT428295">
    <property type="protein sequence ID" value="ALK44355.1"/>
    <property type="molecule type" value="Genomic_DNA"/>
</dbReference>
<organism evidence="1">
    <name type="scientific">Colwellia sp. C1</name>
    <dbReference type="NCBI Taxonomy" id="1737566"/>
    <lineage>
        <taxon>Bacteria</taxon>
        <taxon>Pseudomonadati</taxon>
        <taxon>Pseudomonadota</taxon>
        <taxon>Gammaproteobacteria</taxon>
        <taxon>Alteromonadales</taxon>
        <taxon>Colwelliaceae</taxon>
        <taxon>Colwellia</taxon>
    </lineage>
</organism>
<reference evidence="1" key="1">
    <citation type="submission" date="2015-08" db="EMBL/GenBank/DDBJ databases">
        <title>Partial sequence of psychrophilic Colwellia sp.</title>
        <authorList>
            <person name="Pankowski J.A."/>
            <person name="Leong J.S."/>
            <person name="Nano F.E."/>
        </authorList>
    </citation>
    <scope>NUCLEOTIDE SEQUENCE</scope>
    <source>
        <strain evidence="1">C1</strain>
    </source>
</reference>
<dbReference type="Pfam" id="PF07277">
    <property type="entry name" value="SapC"/>
    <property type="match status" value="1"/>
</dbReference>
<accession>A0A0P0KTN2</accession>
<evidence type="ECO:0000313" key="1">
    <source>
        <dbReference type="EMBL" id="ALK44355.1"/>
    </source>
</evidence>
<dbReference type="AlphaFoldDB" id="A0A0P0KTN2"/>
<proteinExistence type="predicted"/>
<name>A0A0P0KTN2_9GAMM</name>
<sequence>MANIVPIRKEQHHNLKLAKARDLSHVKGQHIIPLTAAEFAQASASFPIVLVKNPDSDRYRSVAMLGLEAGENLFYQDDKWTAISIPQSISMVPFSLGIDPEKENTLTACIDLDSEFVGEEKDLPLFEDEGKESEVLVNVQQALGRLYDNERMTEKFIKELQENDLLQELELNIALSTGEKKKLVGIFTINEEKVKDFADDKVLDFHKRGLFVPIYSMLGSLSQMNRLAQLRNQFSENKVTGVQIVPVVDKAANES</sequence>
<dbReference type="InterPro" id="IPR010836">
    <property type="entry name" value="SapC"/>
</dbReference>